<dbReference type="EMBL" id="CP042260">
    <property type="protein sequence ID" value="QDY64853.1"/>
    <property type="molecule type" value="Genomic_DNA"/>
</dbReference>
<sequence length="105" mass="11638">MSKLGDNYDRASEAYREARFEAMDAKVLVGSAAVDIAEQFLETGTADVTVQAVYKKAKELAERKADKATEAWEVYDRAYRILTGQEKEMPPAGATAEGDETRTNR</sequence>
<evidence type="ECO:0000313" key="2">
    <source>
        <dbReference type="EMBL" id="QDY64853.1"/>
    </source>
</evidence>
<evidence type="ECO:0000313" key="3">
    <source>
        <dbReference type="Proteomes" id="UP000320717"/>
    </source>
</evidence>
<dbReference type="Proteomes" id="UP000320717">
    <property type="component" value="Chromosome"/>
</dbReference>
<keyword evidence="3" id="KW-1185">Reference proteome</keyword>
<accession>A0ABX5Y432</accession>
<name>A0ABX5Y432_9MICC</name>
<reference evidence="2 3" key="1">
    <citation type="submission" date="2019-07" db="EMBL/GenBank/DDBJ databases">
        <title>Complete Genome Sequence of drought tolerant Plant Growth-Promoting Rhizobacterium Glutamicibacter halophytocola DR408.</title>
        <authorList>
            <person name="Nishu S.D."/>
            <person name="Lee T.K."/>
        </authorList>
    </citation>
    <scope>NUCLEOTIDE SEQUENCE [LARGE SCALE GENOMIC DNA]</scope>
    <source>
        <strain evidence="2 3">DR408</strain>
    </source>
</reference>
<gene>
    <name evidence="2" type="ORF">FQA45_00180</name>
</gene>
<proteinExistence type="predicted"/>
<feature type="region of interest" description="Disordered" evidence="1">
    <location>
        <begin position="85"/>
        <end position="105"/>
    </location>
</feature>
<protein>
    <submittedName>
        <fullName evidence="2">Uncharacterized protein</fullName>
    </submittedName>
</protein>
<evidence type="ECO:0000256" key="1">
    <source>
        <dbReference type="SAM" id="MobiDB-lite"/>
    </source>
</evidence>
<dbReference type="RefSeq" id="WP_146274798.1">
    <property type="nucleotide sequence ID" value="NZ_CP042260.1"/>
</dbReference>
<organism evidence="2 3">
    <name type="scientific">Glutamicibacter halophytocola</name>
    <dbReference type="NCBI Taxonomy" id="1933880"/>
    <lineage>
        <taxon>Bacteria</taxon>
        <taxon>Bacillati</taxon>
        <taxon>Actinomycetota</taxon>
        <taxon>Actinomycetes</taxon>
        <taxon>Micrococcales</taxon>
        <taxon>Micrococcaceae</taxon>
        <taxon>Glutamicibacter</taxon>
    </lineage>
</organism>